<name>A0A0C2XYK7_HEBCY</name>
<reference evidence="3 4" key="1">
    <citation type="submission" date="2014-04" db="EMBL/GenBank/DDBJ databases">
        <authorList>
            <consortium name="DOE Joint Genome Institute"/>
            <person name="Kuo A."/>
            <person name="Gay G."/>
            <person name="Dore J."/>
            <person name="Kohler A."/>
            <person name="Nagy L.G."/>
            <person name="Floudas D."/>
            <person name="Copeland A."/>
            <person name="Barry K.W."/>
            <person name="Cichocki N."/>
            <person name="Veneault-Fourrey C."/>
            <person name="LaButti K."/>
            <person name="Lindquist E.A."/>
            <person name="Lipzen A."/>
            <person name="Lundell T."/>
            <person name="Morin E."/>
            <person name="Murat C."/>
            <person name="Sun H."/>
            <person name="Tunlid A."/>
            <person name="Henrissat B."/>
            <person name="Grigoriev I.V."/>
            <person name="Hibbett D.S."/>
            <person name="Martin F."/>
            <person name="Nordberg H.P."/>
            <person name="Cantor M.N."/>
            <person name="Hua S.X."/>
        </authorList>
    </citation>
    <scope>NUCLEOTIDE SEQUENCE [LARGE SCALE GENOMIC DNA]</scope>
    <source>
        <strain evidence="4">h7</strain>
    </source>
</reference>
<keyword evidence="2" id="KW-0472">Membrane</keyword>
<reference evidence="4" key="2">
    <citation type="submission" date="2015-01" db="EMBL/GenBank/DDBJ databases">
        <title>Evolutionary Origins and Diversification of the Mycorrhizal Mutualists.</title>
        <authorList>
            <consortium name="DOE Joint Genome Institute"/>
            <consortium name="Mycorrhizal Genomics Consortium"/>
            <person name="Kohler A."/>
            <person name="Kuo A."/>
            <person name="Nagy L.G."/>
            <person name="Floudas D."/>
            <person name="Copeland A."/>
            <person name="Barry K.W."/>
            <person name="Cichocki N."/>
            <person name="Veneault-Fourrey C."/>
            <person name="LaButti K."/>
            <person name="Lindquist E.A."/>
            <person name="Lipzen A."/>
            <person name="Lundell T."/>
            <person name="Morin E."/>
            <person name="Murat C."/>
            <person name="Riley R."/>
            <person name="Ohm R."/>
            <person name="Sun H."/>
            <person name="Tunlid A."/>
            <person name="Henrissat B."/>
            <person name="Grigoriev I.V."/>
            <person name="Hibbett D.S."/>
            <person name="Martin F."/>
        </authorList>
    </citation>
    <scope>NUCLEOTIDE SEQUENCE [LARGE SCALE GENOMIC DNA]</scope>
    <source>
        <strain evidence="4">h7</strain>
    </source>
</reference>
<sequence>MPNQPLFTVSSALSAVSNHLKPHKSEAIQRLRYNALFLLTTLVISYLLPLPSLPSALRTAFRTSHHVAWSKEWLWEWMCLLELAVVTLFGYNALEAIYAIKYPRKPLPPLTSPMRVHTPKSSKATPKRPFKVLSPNSSPQPQKPFAFSPSSSTSLGSASMILSSSSYAQSPVSTPSRVLHYTIPPSSSTNTQASSTSEFLSTPSPVISAYRGKHMSVDVGRSLDGSFLSRIVPDDLDDDDE</sequence>
<keyword evidence="4" id="KW-1185">Reference proteome</keyword>
<keyword evidence="2" id="KW-1133">Transmembrane helix</keyword>
<feature type="compositionally biased region" description="Low complexity" evidence="1">
    <location>
        <begin position="186"/>
        <end position="197"/>
    </location>
</feature>
<dbReference type="HOGENOM" id="CLU_081360_0_0_1"/>
<evidence type="ECO:0000313" key="3">
    <source>
        <dbReference type="EMBL" id="KIM42703.1"/>
    </source>
</evidence>
<feature type="compositionally biased region" description="Basic residues" evidence="1">
    <location>
        <begin position="117"/>
        <end position="130"/>
    </location>
</feature>
<dbReference type="EMBL" id="KN831777">
    <property type="protein sequence ID" value="KIM42703.1"/>
    <property type="molecule type" value="Genomic_DNA"/>
</dbReference>
<feature type="transmembrane region" description="Helical" evidence="2">
    <location>
        <begin position="33"/>
        <end position="53"/>
    </location>
</feature>
<dbReference type="AlphaFoldDB" id="A0A0C2XYK7"/>
<feature type="transmembrane region" description="Helical" evidence="2">
    <location>
        <begin position="73"/>
        <end position="94"/>
    </location>
</feature>
<organism evidence="3 4">
    <name type="scientific">Hebeloma cylindrosporum</name>
    <dbReference type="NCBI Taxonomy" id="76867"/>
    <lineage>
        <taxon>Eukaryota</taxon>
        <taxon>Fungi</taxon>
        <taxon>Dikarya</taxon>
        <taxon>Basidiomycota</taxon>
        <taxon>Agaricomycotina</taxon>
        <taxon>Agaricomycetes</taxon>
        <taxon>Agaricomycetidae</taxon>
        <taxon>Agaricales</taxon>
        <taxon>Agaricineae</taxon>
        <taxon>Hymenogastraceae</taxon>
        <taxon>Hebeloma</taxon>
    </lineage>
</organism>
<evidence type="ECO:0000256" key="2">
    <source>
        <dbReference type="SAM" id="Phobius"/>
    </source>
</evidence>
<dbReference type="Proteomes" id="UP000053424">
    <property type="component" value="Unassembled WGS sequence"/>
</dbReference>
<keyword evidence="2" id="KW-0812">Transmembrane</keyword>
<dbReference type="OrthoDB" id="3248709at2759"/>
<protein>
    <submittedName>
        <fullName evidence="3">Uncharacterized protein</fullName>
    </submittedName>
</protein>
<evidence type="ECO:0000256" key="1">
    <source>
        <dbReference type="SAM" id="MobiDB-lite"/>
    </source>
</evidence>
<gene>
    <name evidence="3" type="ORF">M413DRAFT_444375</name>
</gene>
<dbReference type="STRING" id="686832.A0A0C2XYK7"/>
<evidence type="ECO:0000313" key="4">
    <source>
        <dbReference type="Proteomes" id="UP000053424"/>
    </source>
</evidence>
<accession>A0A0C2XYK7</accession>
<proteinExistence type="predicted"/>
<feature type="region of interest" description="Disordered" evidence="1">
    <location>
        <begin position="179"/>
        <end position="203"/>
    </location>
</feature>
<feature type="region of interest" description="Disordered" evidence="1">
    <location>
        <begin position="111"/>
        <end position="150"/>
    </location>
</feature>